<dbReference type="AlphaFoldDB" id="A0ABD7PUH4"/>
<accession>A0ABD7PUH4</accession>
<dbReference type="Gene3D" id="3.40.630.30">
    <property type="match status" value="1"/>
</dbReference>
<dbReference type="RefSeq" id="WP_130727303.1">
    <property type="nucleotide sequence ID" value="NZ_SINY01000001.1"/>
</dbReference>
<comment type="caution">
    <text evidence="1">The sequence shown here is derived from an EMBL/GenBank/DDBJ whole genome shotgun (WGS) entry which is preliminary data.</text>
</comment>
<protein>
    <submittedName>
        <fullName evidence="1">N-acetyltransferase</fullName>
    </submittedName>
</protein>
<dbReference type="SUPFAM" id="SSF55729">
    <property type="entry name" value="Acyl-CoA N-acyltransferases (Nat)"/>
    <property type="match status" value="1"/>
</dbReference>
<reference evidence="1 2" key="1">
    <citation type="submission" date="2019-02" db="EMBL/GenBank/DDBJ databases">
        <title>The genomic architecture of introgression among sibling species of bacteria.</title>
        <authorList>
            <person name="Cavassim M.I.A."/>
            <person name="Moeskjaer S."/>
            <person name="Moslemi C."/>
            <person name="Fields B."/>
            <person name="Bachmann A."/>
            <person name="Vilhjalmsson B."/>
            <person name="Schierup M.H."/>
            <person name="Young J.P.W."/>
            <person name="Andersen S.U."/>
        </authorList>
    </citation>
    <scope>NUCLEOTIDE SEQUENCE [LARGE SCALE GENOMIC DNA]</scope>
    <source>
        <strain evidence="1 2">SM151B</strain>
    </source>
</reference>
<name>A0ABD7PUH4_RHILE</name>
<proteinExistence type="predicted"/>
<sequence length="350" mass="39907">MGQTLRPTKFKDVDLEDKFFDSLKAQYAEFSAWFNRKANEPVYVVDDDAGGVRGFLYIKVETGEITDVQPTLPAKRRLKVGTLKVNAKGTKLGERIIKRIFDHAVLEDVDEVYVTVFDTHASLIKLFERYGFQQKGIKKTPNGEELVLLRSLRMMVGDIVKDYPLMHTAGKSKWLLAIKPEYHTRLLPDSILRTEDPASEEDVPHTNSIHKVYIAGLVLTRMKRGDLIVFYRTTDKPGHAWFRSVATSVCVVEDTFSGKHFPNADAFIGFCKDHSVFTEQELRDRFTDGKPLYVAKLTYNSAFAKRPTRGTLMDDVGITEYPRWDLRSLTDGQFTRILDLGEVDESLIVD</sequence>
<gene>
    <name evidence="1" type="ORF">ELI19_16145</name>
</gene>
<dbReference type="Proteomes" id="UP000292036">
    <property type="component" value="Unassembled WGS sequence"/>
</dbReference>
<evidence type="ECO:0000313" key="1">
    <source>
        <dbReference type="EMBL" id="TAW30937.1"/>
    </source>
</evidence>
<dbReference type="EMBL" id="SIPS01000001">
    <property type="protein sequence ID" value="TAW30937.1"/>
    <property type="molecule type" value="Genomic_DNA"/>
</dbReference>
<evidence type="ECO:0000313" key="2">
    <source>
        <dbReference type="Proteomes" id="UP000292036"/>
    </source>
</evidence>
<dbReference type="InterPro" id="IPR016181">
    <property type="entry name" value="Acyl_CoA_acyltransferase"/>
</dbReference>
<organism evidence="1 2">
    <name type="scientific">Rhizobium leguminosarum</name>
    <dbReference type="NCBI Taxonomy" id="384"/>
    <lineage>
        <taxon>Bacteria</taxon>
        <taxon>Pseudomonadati</taxon>
        <taxon>Pseudomonadota</taxon>
        <taxon>Alphaproteobacteria</taxon>
        <taxon>Hyphomicrobiales</taxon>
        <taxon>Rhizobiaceae</taxon>
        <taxon>Rhizobium/Agrobacterium group</taxon>
        <taxon>Rhizobium</taxon>
    </lineage>
</organism>